<proteinExistence type="predicted"/>
<dbReference type="Gene3D" id="3.40.630.30">
    <property type="match status" value="1"/>
</dbReference>
<dbReference type="PANTHER" id="PTHR43800:SF1">
    <property type="entry name" value="PEPTIDYL-LYSINE N-ACETYLTRANSFERASE YJAB"/>
    <property type="match status" value="1"/>
</dbReference>
<name>A0A2V1JXE9_9BURK</name>
<dbReference type="PROSITE" id="PS51186">
    <property type="entry name" value="GNAT"/>
    <property type="match status" value="1"/>
</dbReference>
<feature type="domain" description="N-acetyltransferase" evidence="3">
    <location>
        <begin position="3"/>
        <end position="146"/>
    </location>
</feature>
<evidence type="ECO:0000313" key="5">
    <source>
        <dbReference type="Proteomes" id="UP000245212"/>
    </source>
</evidence>
<dbReference type="InterPro" id="IPR000182">
    <property type="entry name" value="GNAT_dom"/>
</dbReference>
<dbReference type="PANTHER" id="PTHR43800">
    <property type="entry name" value="PEPTIDYL-LYSINE N-ACETYLTRANSFERASE YJAB"/>
    <property type="match status" value="1"/>
</dbReference>
<sequence length="146" mass="16578">MKGNIGAVQEHDFDTLTGLWEASVRATHTFLKETDIVWLRPRIRNHYLIHVELHAFRDEHHAILGFVGVANAKIEMLFIAPQAQGKGIGKQLLQYAIHHMKAVELDVNEQNPDAVGFYQHQGFEIVGRSPLDGQGQPFPLLHMRLK</sequence>
<dbReference type="EMBL" id="QETA01000003">
    <property type="protein sequence ID" value="PWF23142.1"/>
    <property type="molecule type" value="Genomic_DNA"/>
</dbReference>
<evidence type="ECO:0000313" key="4">
    <source>
        <dbReference type="EMBL" id="PWF23142.1"/>
    </source>
</evidence>
<gene>
    <name evidence="4" type="ORF">DD235_09110</name>
</gene>
<evidence type="ECO:0000256" key="1">
    <source>
        <dbReference type="ARBA" id="ARBA00022679"/>
    </source>
</evidence>
<dbReference type="RefSeq" id="WP_109061756.1">
    <property type="nucleotide sequence ID" value="NZ_QETA01000003.1"/>
</dbReference>
<organism evidence="4 5">
    <name type="scientific">Corticimicrobacter populi</name>
    <dbReference type="NCBI Taxonomy" id="2175229"/>
    <lineage>
        <taxon>Bacteria</taxon>
        <taxon>Pseudomonadati</taxon>
        <taxon>Pseudomonadota</taxon>
        <taxon>Betaproteobacteria</taxon>
        <taxon>Burkholderiales</taxon>
        <taxon>Alcaligenaceae</taxon>
        <taxon>Corticimicrobacter</taxon>
    </lineage>
</organism>
<accession>A0A2V1JXE9</accession>
<dbReference type="CDD" id="cd04301">
    <property type="entry name" value="NAT_SF"/>
    <property type="match status" value="1"/>
</dbReference>
<dbReference type="GO" id="GO:0016747">
    <property type="term" value="F:acyltransferase activity, transferring groups other than amino-acyl groups"/>
    <property type="evidence" value="ECO:0007669"/>
    <property type="project" value="InterPro"/>
</dbReference>
<protein>
    <submittedName>
        <fullName evidence="4">GNAT family N-acetyltransferase</fullName>
    </submittedName>
</protein>
<dbReference type="AlphaFoldDB" id="A0A2V1JXE9"/>
<evidence type="ECO:0000259" key="3">
    <source>
        <dbReference type="PROSITE" id="PS51186"/>
    </source>
</evidence>
<dbReference type="SUPFAM" id="SSF55729">
    <property type="entry name" value="Acyl-CoA N-acyltransferases (Nat)"/>
    <property type="match status" value="1"/>
</dbReference>
<dbReference type="Pfam" id="PF13673">
    <property type="entry name" value="Acetyltransf_10"/>
    <property type="match status" value="1"/>
</dbReference>
<dbReference type="Proteomes" id="UP000245212">
    <property type="component" value="Unassembled WGS sequence"/>
</dbReference>
<keyword evidence="2" id="KW-0012">Acyltransferase</keyword>
<keyword evidence="1 4" id="KW-0808">Transferase</keyword>
<evidence type="ECO:0000256" key="2">
    <source>
        <dbReference type="ARBA" id="ARBA00023315"/>
    </source>
</evidence>
<keyword evidence="5" id="KW-1185">Reference proteome</keyword>
<dbReference type="InterPro" id="IPR016181">
    <property type="entry name" value="Acyl_CoA_acyltransferase"/>
</dbReference>
<comment type="caution">
    <text evidence="4">The sequence shown here is derived from an EMBL/GenBank/DDBJ whole genome shotgun (WGS) entry which is preliminary data.</text>
</comment>
<reference evidence="5" key="1">
    <citation type="submission" date="2018-05" db="EMBL/GenBank/DDBJ databases">
        <authorList>
            <person name="Li Y."/>
        </authorList>
    </citation>
    <scope>NUCLEOTIDE SEQUENCE [LARGE SCALE GENOMIC DNA]</scope>
    <source>
        <strain evidence="5">3d-2-2</strain>
    </source>
</reference>